<organism evidence="1 2">
    <name type="scientific">Streblomastix strix</name>
    <dbReference type="NCBI Taxonomy" id="222440"/>
    <lineage>
        <taxon>Eukaryota</taxon>
        <taxon>Metamonada</taxon>
        <taxon>Preaxostyla</taxon>
        <taxon>Oxymonadida</taxon>
        <taxon>Streblomastigidae</taxon>
        <taxon>Streblomastix</taxon>
    </lineage>
</organism>
<evidence type="ECO:0000313" key="1">
    <source>
        <dbReference type="EMBL" id="KAA6379940.1"/>
    </source>
</evidence>
<comment type="caution">
    <text evidence="1">The sequence shown here is derived from an EMBL/GenBank/DDBJ whole genome shotgun (WGS) entry which is preliminary data.</text>
</comment>
<protein>
    <submittedName>
        <fullName evidence="1">Uncharacterized protein</fullName>
    </submittedName>
</protein>
<reference evidence="1 2" key="1">
    <citation type="submission" date="2019-03" db="EMBL/GenBank/DDBJ databases">
        <title>Single cell metagenomics reveals metabolic interactions within the superorganism composed of flagellate Streblomastix strix and complex community of Bacteroidetes bacteria on its surface.</title>
        <authorList>
            <person name="Treitli S.C."/>
            <person name="Kolisko M."/>
            <person name="Husnik F."/>
            <person name="Keeling P."/>
            <person name="Hampl V."/>
        </authorList>
    </citation>
    <scope>NUCLEOTIDE SEQUENCE [LARGE SCALE GENOMIC DNA]</scope>
    <source>
        <strain evidence="1">ST1C</strain>
    </source>
</reference>
<sequence>MIKPRIKV</sequence>
<dbReference type="EMBL" id="SNRW01008184">
    <property type="protein sequence ID" value="KAA6379940.1"/>
    <property type="molecule type" value="Genomic_DNA"/>
</dbReference>
<gene>
    <name evidence="1" type="ORF">EZS28_024532</name>
</gene>
<accession>A0A5J4VBP6</accession>
<dbReference type="Proteomes" id="UP000324800">
    <property type="component" value="Unassembled WGS sequence"/>
</dbReference>
<name>A0A5J4VBP6_9EUKA</name>
<proteinExistence type="predicted"/>
<feature type="non-terminal residue" evidence="1">
    <location>
        <position position="8"/>
    </location>
</feature>
<evidence type="ECO:0000313" key="2">
    <source>
        <dbReference type="Proteomes" id="UP000324800"/>
    </source>
</evidence>